<dbReference type="SUPFAM" id="SSF50370">
    <property type="entry name" value="Ricin B-like lectins"/>
    <property type="match status" value="1"/>
</dbReference>
<evidence type="ECO:0000313" key="5">
    <source>
        <dbReference type="Proteomes" id="UP001612741"/>
    </source>
</evidence>
<reference evidence="4 5" key="1">
    <citation type="submission" date="2024-10" db="EMBL/GenBank/DDBJ databases">
        <title>The Natural Products Discovery Center: Release of the First 8490 Sequenced Strains for Exploring Actinobacteria Biosynthetic Diversity.</title>
        <authorList>
            <person name="Kalkreuter E."/>
            <person name="Kautsar S.A."/>
            <person name="Yang D."/>
            <person name="Bader C.D."/>
            <person name="Teijaro C.N."/>
            <person name="Fluegel L."/>
            <person name="Davis C.M."/>
            <person name="Simpson J.R."/>
            <person name="Lauterbach L."/>
            <person name="Steele A.D."/>
            <person name="Gui C."/>
            <person name="Meng S."/>
            <person name="Li G."/>
            <person name="Viehrig K."/>
            <person name="Ye F."/>
            <person name="Su P."/>
            <person name="Kiefer A.F."/>
            <person name="Nichols A."/>
            <person name="Cepeda A.J."/>
            <person name="Yan W."/>
            <person name="Fan B."/>
            <person name="Jiang Y."/>
            <person name="Adhikari A."/>
            <person name="Zheng C.-J."/>
            <person name="Schuster L."/>
            <person name="Cowan T.M."/>
            <person name="Smanski M.J."/>
            <person name="Chevrette M.G."/>
            <person name="De Carvalho L.P.S."/>
            <person name="Shen B."/>
        </authorList>
    </citation>
    <scope>NUCLEOTIDE SEQUENCE [LARGE SCALE GENOMIC DNA]</scope>
    <source>
        <strain evidence="4 5">NPDC050545</strain>
    </source>
</reference>
<organism evidence="4 5">
    <name type="scientific">Nonomuraea typhae</name>
    <dbReference type="NCBI Taxonomy" id="2603600"/>
    <lineage>
        <taxon>Bacteria</taxon>
        <taxon>Bacillati</taxon>
        <taxon>Actinomycetota</taxon>
        <taxon>Actinomycetes</taxon>
        <taxon>Streptosporangiales</taxon>
        <taxon>Streptosporangiaceae</taxon>
        <taxon>Nonomuraea</taxon>
    </lineage>
</organism>
<gene>
    <name evidence="4" type="ORF">ACIBG2_15555</name>
</gene>
<comment type="caution">
    <text evidence="4">The sequence shown here is derived from an EMBL/GenBank/DDBJ whole genome shotgun (WGS) entry which is preliminary data.</text>
</comment>
<dbReference type="Pfam" id="PF13560">
    <property type="entry name" value="HTH_31"/>
    <property type="match status" value="1"/>
</dbReference>
<dbReference type="PROSITE" id="PS50231">
    <property type="entry name" value="RICIN_B_LECTIN"/>
    <property type="match status" value="1"/>
</dbReference>
<dbReference type="InterPro" id="IPR000772">
    <property type="entry name" value="Ricin_B_lectin"/>
</dbReference>
<proteinExistence type="predicted"/>
<evidence type="ECO:0000256" key="2">
    <source>
        <dbReference type="SAM" id="Phobius"/>
    </source>
</evidence>
<dbReference type="CDD" id="cd00161">
    <property type="entry name" value="beta-trefoil_Ricin-like"/>
    <property type="match status" value="1"/>
</dbReference>
<evidence type="ECO:0000259" key="3">
    <source>
        <dbReference type="Pfam" id="PF14200"/>
    </source>
</evidence>
<evidence type="ECO:0000256" key="1">
    <source>
        <dbReference type="SAM" id="MobiDB-lite"/>
    </source>
</evidence>
<feature type="domain" description="Ricin B lectin" evidence="3">
    <location>
        <begin position="234"/>
        <end position="315"/>
    </location>
</feature>
<dbReference type="RefSeq" id="WP_397082041.1">
    <property type="nucleotide sequence ID" value="NZ_JBITGY010000004.1"/>
</dbReference>
<dbReference type="InterPro" id="IPR035992">
    <property type="entry name" value="Ricin_B-like_lectins"/>
</dbReference>
<dbReference type="Gene3D" id="2.80.10.50">
    <property type="match status" value="1"/>
</dbReference>
<keyword evidence="2" id="KW-0472">Membrane</keyword>
<dbReference type="Proteomes" id="UP001612741">
    <property type="component" value="Unassembled WGS sequence"/>
</dbReference>
<feature type="region of interest" description="Disordered" evidence="1">
    <location>
        <begin position="89"/>
        <end position="132"/>
    </location>
</feature>
<sequence>MDQAGPPDPTQATTAAEYVAALSRLRRWSGLTFRQLAAKAGGTLPASTVAGALGRVTLPREDFVLAFTAACGLDEAEIARWVRARRALASDAEPPPPHPSAEAEAEAEAGAEPEPGPGPEAEHEPQPEAAGRSPVRRWWPAVAVAVGLAVALVFAPTLIRGIGEMLEGRASAGQTASPRPLADGWYRMIPSHVAGRGLCVGEGRERSGRTNRPLAVQRPCSDPGPAIKIRALAPGVYEIQWVHPAHGPGCLTVDGAYLDDEALVAPTTCTGAAHQRFLFERDGDRGHILRPVHSGKCIGLLNGEADVQPGAELAQDACSGKGDQTFRFEPAQKPDFADSP</sequence>
<accession>A0ABW7YSB4</accession>
<protein>
    <submittedName>
        <fullName evidence="4">RICIN domain-containing protein</fullName>
    </submittedName>
</protein>
<feature type="transmembrane region" description="Helical" evidence="2">
    <location>
        <begin position="138"/>
        <end position="159"/>
    </location>
</feature>
<dbReference type="EMBL" id="JBITGY010000004">
    <property type="protein sequence ID" value="MFI6498805.1"/>
    <property type="molecule type" value="Genomic_DNA"/>
</dbReference>
<keyword evidence="5" id="KW-1185">Reference proteome</keyword>
<evidence type="ECO:0000313" key="4">
    <source>
        <dbReference type="EMBL" id="MFI6498805.1"/>
    </source>
</evidence>
<keyword evidence="2" id="KW-0812">Transmembrane</keyword>
<keyword evidence="2" id="KW-1133">Transmembrane helix</keyword>
<name>A0ABW7YSB4_9ACTN</name>
<dbReference type="Pfam" id="PF14200">
    <property type="entry name" value="RicinB_lectin_2"/>
    <property type="match status" value="1"/>
</dbReference>